<sequence>MSFRHIATLAVLLAVVIAAEGRPNGKADFAAAKKQAAKAESDQVNKAAELPKVKGNLEVNRRYKEFEDRSLAKEEMPLARAKLFRQAEKDYNSKRLDTKMAAQVNAELDRLAKKDRALKVLAAEPNSKAKGERLELYTSDMRDELYKQAGKEFEEQQAAKMTARVEGLERQFVRGELRHLAEEYYKRKEQGVADKAEAWSMDSEE</sequence>
<feature type="signal peptide" evidence="1">
    <location>
        <begin position="1"/>
        <end position="21"/>
    </location>
</feature>
<reference evidence="2" key="1">
    <citation type="journal article" date="2008" name="Nature">
        <title>The amphioxus genome and the evolution of the chordate karyotype.</title>
        <authorList>
            <consortium name="US DOE Joint Genome Institute (JGI-PGF)"/>
            <person name="Putnam N.H."/>
            <person name="Butts T."/>
            <person name="Ferrier D.E.K."/>
            <person name="Furlong R.F."/>
            <person name="Hellsten U."/>
            <person name="Kawashima T."/>
            <person name="Robinson-Rechavi M."/>
            <person name="Shoguchi E."/>
            <person name="Terry A."/>
            <person name="Yu J.-K."/>
            <person name="Benito-Gutierrez E.L."/>
            <person name="Dubchak I."/>
            <person name="Garcia-Fernandez J."/>
            <person name="Gibson-Brown J.J."/>
            <person name="Grigoriev I.V."/>
            <person name="Horton A.C."/>
            <person name="de Jong P.J."/>
            <person name="Jurka J."/>
            <person name="Kapitonov V.V."/>
            <person name="Kohara Y."/>
            <person name="Kuroki Y."/>
            <person name="Lindquist E."/>
            <person name="Lucas S."/>
            <person name="Osoegawa K."/>
            <person name="Pennacchio L.A."/>
            <person name="Salamov A.A."/>
            <person name="Satou Y."/>
            <person name="Sauka-Spengler T."/>
            <person name="Schmutz J."/>
            <person name="Shin-I T."/>
            <person name="Toyoda A."/>
            <person name="Bronner-Fraser M."/>
            <person name="Fujiyama A."/>
            <person name="Holland L.Z."/>
            <person name="Holland P.W.H."/>
            <person name="Satoh N."/>
            <person name="Rokhsar D.S."/>
        </authorList>
    </citation>
    <scope>NUCLEOTIDE SEQUENCE [LARGE SCALE GENOMIC DNA]</scope>
    <source>
        <strain evidence="2">S238N-H82</strain>
        <tissue evidence="2">Testes</tissue>
    </source>
</reference>
<evidence type="ECO:0000256" key="1">
    <source>
        <dbReference type="SAM" id="SignalP"/>
    </source>
</evidence>
<dbReference type="AlphaFoldDB" id="C3Y6Q6"/>
<evidence type="ECO:0000313" key="2">
    <source>
        <dbReference type="EMBL" id="EEN64016.1"/>
    </source>
</evidence>
<proteinExistence type="predicted"/>
<protein>
    <submittedName>
        <fullName evidence="2">Uncharacterized protein</fullName>
    </submittedName>
</protein>
<organism>
    <name type="scientific">Branchiostoma floridae</name>
    <name type="common">Florida lancelet</name>
    <name type="synonym">Amphioxus</name>
    <dbReference type="NCBI Taxonomy" id="7739"/>
    <lineage>
        <taxon>Eukaryota</taxon>
        <taxon>Metazoa</taxon>
        <taxon>Chordata</taxon>
        <taxon>Cephalochordata</taxon>
        <taxon>Leptocardii</taxon>
        <taxon>Amphioxiformes</taxon>
        <taxon>Branchiostomatidae</taxon>
        <taxon>Branchiostoma</taxon>
    </lineage>
</organism>
<feature type="chain" id="PRO_5002933476" evidence="1">
    <location>
        <begin position="22"/>
        <end position="205"/>
    </location>
</feature>
<dbReference type="EMBL" id="GG666488">
    <property type="protein sequence ID" value="EEN64016.1"/>
    <property type="molecule type" value="Genomic_DNA"/>
</dbReference>
<accession>C3Y6Q6</accession>
<name>C3Y6Q6_BRAFL</name>
<dbReference type="InParanoid" id="C3Y6Q6"/>
<keyword evidence="1" id="KW-0732">Signal</keyword>
<gene>
    <name evidence="2" type="ORF">BRAFLDRAFT_74958</name>
</gene>